<dbReference type="EMBL" id="CAMXCT030000998">
    <property type="protein sequence ID" value="CAL4772824.1"/>
    <property type="molecule type" value="Genomic_DNA"/>
</dbReference>
<organism evidence="2">
    <name type="scientific">Cladocopium goreaui</name>
    <dbReference type="NCBI Taxonomy" id="2562237"/>
    <lineage>
        <taxon>Eukaryota</taxon>
        <taxon>Sar</taxon>
        <taxon>Alveolata</taxon>
        <taxon>Dinophyceae</taxon>
        <taxon>Suessiales</taxon>
        <taxon>Symbiodiniaceae</taxon>
        <taxon>Cladocopium</taxon>
    </lineage>
</organism>
<dbReference type="Proteomes" id="UP001152797">
    <property type="component" value="Unassembled WGS sequence"/>
</dbReference>
<dbReference type="EMBL" id="CAMXCT010000998">
    <property type="protein sequence ID" value="CAI3985512.1"/>
    <property type="molecule type" value="Genomic_DNA"/>
</dbReference>
<keyword evidence="4" id="KW-1185">Reference proteome</keyword>
<evidence type="ECO:0000256" key="1">
    <source>
        <dbReference type="SAM" id="MobiDB-lite"/>
    </source>
</evidence>
<evidence type="ECO:0000313" key="3">
    <source>
        <dbReference type="EMBL" id="CAL4772824.1"/>
    </source>
</evidence>
<comment type="caution">
    <text evidence="2">The sequence shown here is derived from an EMBL/GenBank/DDBJ whole genome shotgun (WGS) entry which is preliminary data.</text>
</comment>
<gene>
    <name evidence="2" type="ORF">C1SCF055_LOCUS12952</name>
</gene>
<accession>A0A9P1C6E4</accession>
<name>A0A9P1C6E4_9DINO</name>
<evidence type="ECO:0000313" key="2">
    <source>
        <dbReference type="EMBL" id="CAI3985512.1"/>
    </source>
</evidence>
<protein>
    <submittedName>
        <fullName evidence="3">Rhamnose biosynthetic enzyme 1</fullName>
    </submittedName>
</protein>
<sequence>MAASKVVKLNQKKSEKHGKKKGGKCGKGAKKVKARPCPVAQRPTIARCPFSLSRKLHSKFAAMLQILVCAGLPFSLLAMIDKTMEHMGSPDFDLSCVELFAGVKTVARGFQYYGFSAATYEIADDGIYQDILNPLGFCFALSLCIRLFKEAGLAWFAPVCSSWVWINRHTSGRSQERPLGYQQCSAVQLAMNVMVGRCMACLTMMCALGLPFILEQPSTSVMEYHPCFQFLARQFRIYKAFVWMGSYGGDSPKGTWLYSNVEALIKDLYLPLCDKKWGAKMVRRLVALNT</sequence>
<feature type="region of interest" description="Disordered" evidence="1">
    <location>
        <begin position="1"/>
        <end position="29"/>
    </location>
</feature>
<dbReference type="EMBL" id="CAMXCT020000998">
    <property type="protein sequence ID" value="CAL1138887.1"/>
    <property type="molecule type" value="Genomic_DNA"/>
</dbReference>
<evidence type="ECO:0000313" key="4">
    <source>
        <dbReference type="Proteomes" id="UP001152797"/>
    </source>
</evidence>
<proteinExistence type="predicted"/>
<reference evidence="2" key="1">
    <citation type="submission" date="2022-10" db="EMBL/GenBank/DDBJ databases">
        <authorList>
            <person name="Chen Y."/>
            <person name="Dougan E. K."/>
            <person name="Chan C."/>
            <person name="Rhodes N."/>
            <person name="Thang M."/>
        </authorList>
    </citation>
    <scope>NUCLEOTIDE SEQUENCE</scope>
</reference>
<dbReference type="AlphaFoldDB" id="A0A9P1C6E4"/>
<reference evidence="3 4" key="2">
    <citation type="submission" date="2024-05" db="EMBL/GenBank/DDBJ databases">
        <authorList>
            <person name="Chen Y."/>
            <person name="Shah S."/>
            <person name="Dougan E. K."/>
            <person name="Thang M."/>
            <person name="Chan C."/>
        </authorList>
    </citation>
    <scope>NUCLEOTIDE SEQUENCE [LARGE SCALE GENOMIC DNA]</scope>
</reference>
<feature type="compositionally biased region" description="Basic residues" evidence="1">
    <location>
        <begin position="10"/>
        <end position="29"/>
    </location>
</feature>